<dbReference type="Proteomes" id="UP000625527">
    <property type="component" value="Unassembled WGS sequence"/>
</dbReference>
<feature type="transmembrane region" description="Helical" evidence="1">
    <location>
        <begin position="137"/>
        <end position="156"/>
    </location>
</feature>
<feature type="transmembrane region" description="Helical" evidence="1">
    <location>
        <begin position="163"/>
        <end position="183"/>
    </location>
</feature>
<accession>A0ABR9N435</accession>
<feature type="transmembrane region" description="Helical" evidence="1">
    <location>
        <begin position="55"/>
        <end position="77"/>
    </location>
</feature>
<dbReference type="RefSeq" id="WP_192864959.1">
    <property type="nucleotide sequence ID" value="NZ_JADAQT010000108.1"/>
</dbReference>
<protein>
    <recommendedName>
        <fullName evidence="4">ABC transporter permease</fullName>
    </recommendedName>
</protein>
<feature type="transmembrane region" description="Helical" evidence="1">
    <location>
        <begin position="98"/>
        <end position="122"/>
    </location>
</feature>
<organism evidence="2 3">
    <name type="scientific">Myceligenerans pegani</name>
    <dbReference type="NCBI Taxonomy" id="2776917"/>
    <lineage>
        <taxon>Bacteria</taxon>
        <taxon>Bacillati</taxon>
        <taxon>Actinomycetota</taxon>
        <taxon>Actinomycetes</taxon>
        <taxon>Micrococcales</taxon>
        <taxon>Promicromonosporaceae</taxon>
        <taxon>Myceligenerans</taxon>
    </lineage>
</organism>
<evidence type="ECO:0000313" key="3">
    <source>
        <dbReference type="Proteomes" id="UP000625527"/>
    </source>
</evidence>
<keyword evidence="3" id="KW-1185">Reference proteome</keyword>
<evidence type="ECO:0000313" key="2">
    <source>
        <dbReference type="EMBL" id="MBE1878433.1"/>
    </source>
</evidence>
<evidence type="ECO:0000256" key="1">
    <source>
        <dbReference type="SAM" id="Phobius"/>
    </source>
</evidence>
<sequence>MRAAVATEWIKLRTLRSTWWFLGGAATLMLLLALLESDNGDPTSVQALAPAMSGVSYFVQYVLAGFGMVAITGEFASRSITVTLACTPSRTRVLASKALVVGVTAYVTGVLASAGSLLVAAARFDEFGQLGRAEAGAVLRMGAFLALLAVFCLGLGTLVRRTAGALSITLVLLLLVPELLRLASEKTGLAWLDTVGTWTPSPIGWRFVQGDLADGWALCAWAATAVAAGVWVLRARDV</sequence>
<comment type="caution">
    <text evidence="2">The sequence shown here is derived from an EMBL/GenBank/DDBJ whole genome shotgun (WGS) entry which is preliminary data.</text>
</comment>
<evidence type="ECO:0008006" key="4">
    <source>
        <dbReference type="Google" id="ProtNLM"/>
    </source>
</evidence>
<keyword evidence="1" id="KW-0812">Transmembrane</keyword>
<gene>
    <name evidence="2" type="ORF">IHE71_22305</name>
</gene>
<feature type="transmembrane region" description="Helical" evidence="1">
    <location>
        <begin position="18"/>
        <end position="35"/>
    </location>
</feature>
<dbReference type="EMBL" id="JADAQT010000108">
    <property type="protein sequence ID" value="MBE1878433.1"/>
    <property type="molecule type" value="Genomic_DNA"/>
</dbReference>
<name>A0ABR9N435_9MICO</name>
<proteinExistence type="predicted"/>
<feature type="transmembrane region" description="Helical" evidence="1">
    <location>
        <begin position="215"/>
        <end position="233"/>
    </location>
</feature>
<keyword evidence="1" id="KW-0472">Membrane</keyword>
<keyword evidence="1" id="KW-1133">Transmembrane helix</keyword>
<reference evidence="2 3" key="1">
    <citation type="submission" date="2020-10" db="EMBL/GenBank/DDBJ databases">
        <title>Myceligenerans pegani sp. nov., an endophytic actinomycete isolated from Peganum harmala L. in Xinjiang, China.</title>
        <authorList>
            <person name="Xin L."/>
        </authorList>
    </citation>
    <scope>NUCLEOTIDE SEQUENCE [LARGE SCALE GENOMIC DNA]</scope>
    <source>
        <strain evidence="2 3">TRM65318</strain>
    </source>
</reference>